<evidence type="ECO:0000256" key="1">
    <source>
        <dbReference type="SAM" id="MobiDB-lite"/>
    </source>
</evidence>
<dbReference type="OrthoDB" id="10305378at2759"/>
<feature type="compositionally biased region" description="Basic and acidic residues" evidence="1">
    <location>
        <begin position="225"/>
        <end position="244"/>
    </location>
</feature>
<dbReference type="Proteomes" id="UP000256328">
    <property type="component" value="Unassembled WGS sequence"/>
</dbReference>
<comment type="caution">
    <text evidence="2">The sequence shown here is derived from an EMBL/GenBank/DDBJ whole genome shotgun (WGS) entry which is preliminary data.</text>
</comment>
<evidence type="ECO:0000313" key="2">
    <source>
        <dbReference type="EMBL" id="RDW74019.1"/>
    </source>
</evidence>
<feature type="region of interest" description="Disordered" evidence="1">
    <location>
        <begin position="206"/>
        <end position="247"/>
    </location>
</feature>
<sequence length="353" mass="40069">MKSESMRRVQFQSHGLTPEAGQALEQHWAYRLQNLLQECRKAEEETRLEHKKLHEAHIRTTEKCRKNEEALSKLAPFFQLTKEQIDLAQTFAQERLFNEERFQALDALCKEQGAELNKVKTSMSMLDFVAAKDTTQQPRLHLGTHEQTNALIEAFTKTQTSSLQEATTTHHVPVPETAQVFSNAQGQASVLNFESATSNTGDIYGSSHSEMQSQQPARVLTRSQAKADPHLGEGSTHRVDEDSSKPINKIQSVAPAVTTASDPLSQGDLSFEDYVTAYTEQAARLPKNKIFRSRTYTHIMNFIKGIKDEAFRRLIVKHLRCYPNLKQDDGWVSIRCEWWEVVQTLKGKGLISE</sequence>
<accession>A0A3D8RIZ1</accession>
<dbReference type="AlphaFoldDB" id="A0A3D8RIZ1"/>
<name>A0A3D8RIZ1_9HELO</name>
<proteinExistence type="predicted"/>
<protein>
    <submittedName>
        <fullName evidence="2">Uncharacterized protein</fullName>
    </submittedName>
</protein>
<reference evidence="2 3" key="1">
    <citation type="journal article" date="2018" name="IMA Fungus">
        <title>IMA Genome-F 9: Draft genome sequence of Annulohypoxylon stygium, Aspergillus mulundensis, Berkeleyomyces basicola (syn. Thielaviopsis basicola), Ceratocystis smalleyi, two Cercospora beticola strains, Coleophoma cylindrospora, Fusarium fracticaudum, Phialophora cf. hyalina, and Morchella septimelata.</title>
        <authorList>
            <person name="Wingfield B.D."/>
            <person name="Bills G.F."/>
            <person name="Dong Y."/>
            <person name="Huang W."/>
            <person name="Nel W.J."/>
            <person name="Swalarsk-Parry B.S."/>
            <person name="Vaghefi N."/>
            <person name="Wilken P.M."/>
            <person name="An Z."/>
            <person name="de Beer Z.W."/>
            <person name="De Vos L."/>
            <person name="Chen L."/>
            <person name="Duong T.A."/>
            <person name="Gao Y."/>
            <person name="Hammerbacher A."/>
            <person name="Kikkert J.R."/>
            <person name="Li Y."/>
            <person name="Li H."/>
            <person name="Li K."/>
            <person name="Li Q."/>
            <person name="Liu X."/>
            <person name="Ma X."/>
            <person name="Naidoo K."/>
            <person name="Pethybridge S.J."/>
            <person name="Sun J."/>
            <person name="Steenkamp E.T."/>
            <person name="van der Nest M.A."/>
            <person name="van Wyk S."/>
            <person name="Wingfield M.J."/>
            <person name="Xiong C."/>
            <person name="Yue Q."/>
            <person name="Zhang X."/>
        </authorList>
    </citation>
    <scope>NUCLEOTIDE SEQUENCE [LARGE SCALE GENOMIC DNA]</scope>
    <source>
        <strain evidence="2 3">BP5796</strain>
    </source>
</reference>
<feature type="compositionally biased region" description="Polar residues" evidence="1">
    <location>
        <begin position="206"/>
        <end position="224"/>
    </location>
</feature>
<gene>
    <name evidence="2" type="ORF">BP5796_07461</name>
</gene>
<keyword evidence="3" id="KW-1185">Reference proteome</keyword>
<dbReference type="EMBL" id="PDLN01000010">
    <property type="protein sequence ID" value="RDW74019.1"/>
    <property type="molecule type" value="Genomic_DNA"/>
</dbReference>
<organism evidence="2 3">
    <name type="scientific">Coleophoma crateriformis</name>
    <dbReference type="NCBI Taxonomy" id="565419"/>
    <lineage>
        <taxon>Eukaryota</taxon>
        <taxon>Fungi</taxon>
        <taxon>Dikarya</taxon>
        <taxon>Ascomycota</taxon>
        <taxon>Pezizomycotina</taxon>
        <taxon>Leotiomycetes</taxon>
        <taxon>Helotiales</taxon>
        <taxon>Dermateaceae</taxon>
        <taxon>Coleophoma</taxon>
    </lineage>
</organism>
<evidence type="ECO:0000313" key="3">
    <source>
        <dbReference type="Proteomes" id="UP000256328"/>
    </source>
</evidence>